<evidence type="ECO:0000313" key="3">
    <source>
        <dbReference type="Proteomes" id="UP000236630"/>
    </source>
</evidence>
<proteinExistence type="predicted"/>
<dbReference type="AlphaFoldDB" id="A0A2H5PZD2"/>
<name>A0A2H5PZD2_CITUN</name>
<dbReference type="Proteomes" id="UP000236630">
    <property type="component" value="Unassembled WGS sequence"/>
</dbReference>
<feature type="compositionally biased region" description="Low complexity" evidence="1">
    <location>
        <begin position="24"/>
        <end position="41"/>
    </location>
</feature>
<keyword evidence="3" id="KW-1185">Reference proteome</keyword>
<comment type="caution">
    <text evidence="2">The sequence shown here is derived from an EMBL/GenBank/DDBJ whole genome shotgun (WGS) entry which is preliminary data.</text>
</comment>
<organism evidence="2 3">
    <name type="scientific">Citrus unshiu</name>
    <name type="common">Satsuma mandarin</name>
    <name type="synonym">Citrus nobilis var. unshiu</name>
    <dbReference type="NCBI Taxonomy" id="55188"/>
    <lineage>
        <taxon>Eukaryota</taxon>
        <taxon>Viridiplantae</taxon>
        <taxon>Streptophyta</taxon>
        <taxon>Embryophyta</taxon>
        <taxon>Tracheophyta</taxon>
        <taxon>Spermatophyta</taxon>
        <taxon>Magnoliopsida</taxon>
        <taxon>eudicotyledons</taxon>
        <taxon>Gunneridae</taxon>
        <taxon>Pentapetalae</taxon>
        <taxon>rosids</taxon>
        <taxon>malvids</taxon>
        <taxon>Sapindales</taxon>
        <taxon>Rutaceae</taxon>
        <taxon>Aurantioideae</taxon>
        <taxon>Citrus</taxon>
    </lineage>
</organism>
<evidence type="ECO:0000313" key="2">
    <source>
        <dbReference type="EMBL" id="GAY57703.1"/>
    </source>
</evidence>
<dbReference type="EMBL" id="BDQV01000166">
    <property type="protein sequence ID" value="GAY57703.1"/>
    <property type="molecule type" value="Genomic_DNA"/>
</dbReference>
<feature type="region of interest" description="Disordered" evidence="1">
    <location>
        <begin position="19"/>
        <end position="41"/>
    </location>
</feature>
<protein>
    <submittedName>
        <fullName evidence="2">Uncharacterized protein</fullName>
    </submittedName>
</protein>
<gene>
    <name evidence="2" type="ORF">CUMW_181450</name>
</gene>
<evidence type="ECO:0000256" key="1">
    <source>
        <dbReference type="SAM" id="MobiDB-lite"/>
    </source>
</evidence>
<sequence length="73" mass="8105">MTLRSTLLEKIKEGRRENFSFMASTSSPTPSTPVTLSSTLSLPKSCTSHTTNKIEHLVEYSYIPESAQISNNK</sequence>
<accession>A0A2H5PZD2</accession>
<reference evidence="2 3" key="1">
    <citation type="journal article" date="2017" name="Front. Genet.">
        <title>Draft sequencing of the heterozygous diploid genome of Satsuma (Citrus unshiu Marc.) using a hybrid assembly approach.</title>
        <authorList>
            <person name="Shimizu T."/>
            <person name="Tanizawa Y."/>
            <person name="Mochizuki T."/>
            <person name="Nagasaki H."/>
            <person name="Yoshioka T."/>
            <person name="Toyoda A."/>
            <person name="Fujiyama A."/>
            <person name="Kaminuma E."/>
            <person name="Nakamura Y."/>
        </authorList>
    </citation>
    <scope>NUCLEOTIDE SEQUENCE [LARGE SCALE GENOMIC DNA]</scope>
    <source>
        <strain evidence="3">cv. Miyagawa wase</strain>
    </source>
</reference>